<accession>V2WD53</accession>
<dbReference type="PANTHER" id="PTHR24221:SF646">
    <property type="entry name" value="HAEMOLYSIN SECRETION ATP-BINDING PROTEIN"/>
    <property type="match status" value="1"/>
</dbReference>
<evidence type="ECO:0000256" key="3">
    <source>
        <dbReference type="SAM" id="MobiDB-lite"/>
    </source>
</evidence>
<keyword evidence="1" id="KW-0547">Nucleotide-binding</keyword>
<dbReference type="InterPro" id="IPR027417">
    <property type="entry name" value="P-loop_NTPase"/>
</dbReference>
<dbReference type="SMART" id="SM00382">
    <property type="entry name" value="AAA"/>
    <property type="match status" value="1"/>
</dbReference>
<dbReference type="OrthoDB" id="6500128at2759"/>
<feature type="domain" description="ABC transporter" evidence="4">
    <location>
        <begin position="416"/>
        <end position="698"/>
    </location>
</feature>
<evidence type="ECO:0000313" key="6">
    <source>
        <dbReference type="Proteomes" id="UP000017559"/>
    </source>
</evidence>
<evidence type="ECO:0000313" key="5">
    <source>
        <dbReference type="EMBL" id="ESK84743.1"/>
    </source>
</evidence>
<feature type="region of interest" description="Disordered" evidence="3">
    <location>
        <begin position="427"/>
        <end position="447"/>
    </location>
</feature>
<evidence type="ECO:0000256" key="2">
    <source>
        <dbReference type="ARBA" id="ARBA00022840"/>
    </source>
</evidence>
<dbReference type="PROSITE" id="PS50893">
    <property type="entry name" value="ABC_TRANSPORTER_2"/>
    <property type="match status" value="1"/>
</dbReference>
<dbReference type="InterPro" id="IPR003593">
    <property type="entry name" value="AAA+_ATPase"/>
</dbReference>
<reference evidence="5 6" key="1">
    <citation type="journal article" date="2014" name="BMC Genomics">
        <title>Genome and secretome analysis of the hemibiotrophic fungal pathogen, Moniliophthora roreri, which causes frosty pod rot disease of cacao: mechanisms of the biotrophic and necrotrophic phases.</title>
        <authorList>
            <person name="Meinhardt L.W."/>
            <person name="Costa G.G.L."/>
            <person name="Thomazella D.P.T."/>
            <person name="Teixeira P.J.P.L."/>
            <person name="Carazzolle M.F."/>
            <person name="Schuster S.C."/>
            <person name="Carlson J.E."/>
            <person name="Guiltinan M.J."/>
            <person name="Mieczkowski P."/>
            <person name="Farmer A."/>
            <person name="Ramaraj T."/>
            <person name="Crozier J."/>
            <person name="Davis R.E."/>
            <person name="Shao J."/>
            <person name="Melnick R.L."/>
            <person name="Pereira G.A.G."/>
            <person name="Bailey B.A."/>
        </authorList>
    </citation>
    <scope>NUCLEOTIDE SEQUENCE [LARGE SCALE GENOMIC DNA]</scope>
    <source>
        <strain evidence="5 6">MCA 2997</strain>
    </source>
</reference>
<comment type="caution">
    <text evidence="5">The sequence shown here is derived from an EMBL/GenBank/DDBJ whole genome shotgun (WGS) entry which is preliminary data.</text>
</comment>
<name>V2WD53_MONRO</name>
<dbReference type="HOGENOM" id="CLU_000604_63_0_1"/>
<gene>
    <name evidence="5" type="ORF">Moror_580</name>
</gene>
<dbReference type="Pfam" id="PF00005">
    <property type="entry name" value="ABC_tran"/>
    <property type="match status" value="1"/>
</dbReference>
<dbReference type="GO" id="GO:0016887">
    <property type="term" value="F:ATP hydrolysis activity"/>
    <property type="evidence" value="ECO:0007669"/>
    <property type="project" value="InterPro"/>
</dbReference>
<dbReference type="GO" id="GO:0034040">
    <property type="term" value="F:ATPase-coupled lipid transmembrane transporter activity"/>
    <property type="evidence" value="ECO:0007669"/>
    <property type="project" value="TreeGrafter"/>
</dbReference>
<dbReference type="EMBL" id="AWSO01001234">
    <property type="protein sequence ID" value="ESK84743.1"/>
    <property type="molecule type" value="Genomic_DNA"/>
</dbReference>
<dbReference type="AlphaFoldDB" id="V2WD53"/>
<feature type="region of interest" description="Disordered" evidence="3">
    <location>
        <begin position="1"/>
        <end position="26"/>
    </location>
</feature>
<dbReference type="Gene3D" id="3.40.50.300">
    <property type="entry name" value="P-loop containing nucleotide triphosphate hydrolases"/>
    <property type="match status" value="1"/>
</dbReference>
<dbReference type="SUPFAM" id="SSF52540">
    <property type="entry name" value="P-loop containing nucleoside triphosphate hydrolases"/>
    <property type="match status" value="1"/>
</dbReference>
<proteinExistence type="predicted"/>
<sequence>MGQPTEKAVDPKPIEDSAKNPEKPKISKPLETLHLGVYRVIFEKKSSWRDSFRIDNIPEIKERITKSWKLIERLLREIVSLGPLLFVLLIAVKVWEDVQDVILLMFETRVLQVLETGLRHQAVDARGLIQALILQALCVSASSVIARWCRRIGPKLEDKVKHYYQDVLLNTKLNMDLPTLQNNISQDHISAALPWETFENVLKLFAKAVAVVGQMSFVLRLARRQGTTFALICLARPTLSMVSQDEIWTRPRVVETVNQDYIRMRSLHDLENKKYRHDIISGNIVQYIIDQFQKARTALGDISTDYPERQYREQKFSLTMDILTELSGILPMVYYAMIALLHPSQTSLTMIATLQQSSIFLRWSFYEIYYELDYLRRNLSSLQEFYDLQAMVKVTVVKDGTLSYPGEKSSPKGMSFELRNVTFSYPENKNDDSDDSDPDSDKTPKKALGGVSFRIEAGQLVVIVGQNGSGKSTFINLLTRMYEASSGEILVDGEDISRFKIADFRQAIATLTQEHNLFPLSIAENIGLGCPEAGMNKDMITEAAQKGGADALIKKLGSGSDTVLDPMTIQYHAHVDEKDESELAGHLKRMKKTTDVSGGERQRLVAARTFMRFNSNRIRFVAVDEPSSALDPEGEVELFNNLRAARAGKTMLFVTHRFGPLTKHADRIICMKDGHVVESGTHLELMAKGGEYFKMYNIQAKAFETPKDD</sequence>
<keyword evidence="2 5" id="KW-0067">ATP-binding</keyword>
<dbReference type="Proteomes" id="UP000017559">
    <property type="component" value="Unassembled WGS sequence"/>
</dbReference>
<dbReference type="InterPro" id="IPR003439">
    <property type="entry name" value="ABC_transporter-like_ATP-bd"/>
</dbReference>
<dbReference type="PANTHER" id="PTHR24221">
    <property type="entry name" value="ATP-BINDING CASSETTE SUB-FAMILY B"/>
    <property type="match status" value="1"/>
</dbReference>
<evidence type="ECO:0000259" key="4">
    <source>
        <dbReference type="PROSITE" id="PS50893"/>
    </source>
</evidence>
<protein>
    <submittedName>
        <fullName evidence="5">Abc transporter atp-binding protein</fullName>
    </submittedName>
</protein>
<dbReference type="KEGG" id="mrr:Moror_580"/>
<evidence type="ECO:0000256" key="1">
    <source>
        <dbReference type="ARBA" id="ARBA00022741"/>
    </source>
</evidence>
<feature type="compositionally biased region" description="Basic and acidic residues" evidence="3">
    <location>
        <begin position="7"/>
        <end position="25"/>
    </location>
</feature>
<dbReference type="GO" id="GO:0005524">
    <property type="term" value="F:ATP binding"/>
    <property type="evidence" value="ECO:0007669"/>
    <property type="project" value="UniProtKB-KW"/>
</dbReference>
<organism evidence="5 6">
    <name type="scientific">Moniliophthora roreri (strain MCA 2997)</name>
    <name type="common">Cocoa frosty pod rot fungus</name>
    <name type="synonym">Crinipellis roreri</name>
    <dbReference type="NCBI Taxonomy" id="1381753"/>
    <lineage>
        <taxon>Eukaryota</taxon>
        <taxon>Fungi</taxon>
        <taxon>Dikarya</taxon>
        <taxon>Basidiomycota</taxon>
        <taxon>Agaricomycotina</taxon>
        <taxon>Agaricomycetes</taxon>
        <taxon>Agaricomycetidae</taxon>
        <taxon>Agaricales</taxon>
        <taxon>Marasmiineae</taxon>
        <taxon>Marasmiaceae</taxon>
        <taxon>Moniliophthora</taxon>
    </lineage>
</organism>
<keyword evidence="6" id="KW-1185">Reference proteome</keyword>
<dbReference type="InterPro" id="IPR039421">
    <property type="entry name" value="Type_1_exporter"/>
</dbReference>